<dbReference type="SMART" id="SM00146">
    <property type="entry name" value="PI3Kc"/>
    <property type="match status" value="1"/>
</dbReference>
<dbReference type="InterPro" id="IPR016024">
    <property type="entry name" value="ARM-type_fold"/>
</dbReference>
<feature type="domain" description="PI3K/PI4K catalytic" evidence="8">
    <location>
        <begin position="1373"/>
        <end position="1648"/>
    </location>
</feature>
<dbReference type="InterPro" id="IPR015433">
    <property type="entry name" value="PI3/4_kinase"/>
</dbReference>
<protein>
    <recommendedName>
        <fullName evidence="3">1-phosphatidylinositol 4-kinase</fullName>
        <ecNumber evidence="3">2.7.1.67</ecNumber>
    </recommendedName>
</protein>
<dbReference type="InterPro" id="IPR000403">
    <property type="entry name" value="PI3/4_kinase_cat_dom"/>
</dbReference>
<evidence type="ECO:0000256" key="6">
    <source>
        <dbReference type="ARBA" id="ARBA00022777"/>
    </source>
</evidence>
<dbReference type="OrthoDB" id="10264149at2759"/>
<comment type="similarity">
    <text evidence="2">Belongs to the PI3/PI4-kinase family. Type III PI4K subfamily.</text>
</comment>
<dbReference type="EMBL" id="MU005960">
    <property type="protein sequence ID" value="KAF2863553.1"/>
    <property type="molecule type" value="Genomic_DNA"/>
</dbReference>
<dbReference type="InterPro" id="IPR011009">
    <property type="entry name" value="Kinase-like_dom_sf"/>
</dbReference>
<keyword evidence="5" id="KW-0547">Nucleotide-binding</keyword>
<dbReference type="Pfam" id="PF00454">
    <property type="entry name" value="PI3_PI4_kinase"/>
    <property type="match status" value="1"/>
</dbReference>
<evidence type="ECO:0000256" key="5">
    <source>
        <dbReference type="ARBA" id="ARBA00022741"/>
    </source>
</evidence>
<dbReference type="PROSITE" id="PS00916">
    <property type="entry name" value="PI3_4_KINASE_2"/>
    <property type="match status" value="1"/>
</dbReference>
<dbReference type="PROSITE" id="PS50290">
    <property type="entry name" value="PI3_4_KINASE_3"/>
    <property type="match status" value="1"/>
</dbReference>
<dbReference type="SUPFAM" id="SSF48371">
    <property type="entry name" value="ARM repeat"/>
    <property type="match status" value="1"/>
</dbReference>
<dbReference type="Gene3D" id="1.25.40.70">
    <property type="entry name" value="Phosphatidylinositol 3-kinase, accessory domain (PIK)"/>
    <property type="match status" value="1"/>
</dbReference>
<evidence type="ECO:0000259" key="9">
    <source>
        <dbReference type="PROSITE" id="PS51545"/>
    </source>
</evidence>
<gene>
    <name evidence="10" type="ORF">K470DRAFT_210396</name>
</gene>
<dbReference type="PROSITE" id="PS00915">
    <property type="entry name" value="PI3_4_KINASE_1"/>
    <property type="match status" value="1"/>
</dbReference>
<evidence type="ECO:0000259" key="8">
    <source>
        <dbReference type="PROSITE" id="PS50290"/>
    </source>
</evidence>
<evidence type="ECO:0000256" key="7">
    <source>
        <dbReference type="ARBA" id="ARBA00022840"/>
    </source>
</evidence>
<organism evidence="10 11">
    <name type="scientific">Piedraia hortae CBS 480.64</name>
    <dbReference type="NCBI Taxonomy" id="1314780"/>
    <lineage>
        <taxon>Eukaryota</taxon>
        <taxon>Fungi</taxon>
        <taxon>Dikarya</taxon>
        <taxon>Ascomycota</taxon>
        <taxon>Pezizomycotina</taxon>
        <taxon>Dothideomycetes</taxon>
        <taxon>Dothideomycetidae</taxon>
        <taxon>Capnodiales</taxon>
        <taxon>Piedraiaceae</taxon>
        <taxon>Piedraia</taxon>
    </lineage>
</organism>
<dbReference type="EC" id="2.7.1.67" evidence="3"/>
<comment type="catalytic activity">
    <reaction evidence="1">
        <text>a 1,2-diacyl-sn-glycero-3-phospho-(1D-myo-inositol) + ATP = a 1,2-diacyl-sn-glycero-3-phospho-(1D-myo-inositol 4-phosphate) + ADP + H(+)</text>
        <dbReference type="Rhea" id="RHEA:19877"/>
        <dbReference type="ChEBI" id="CHEBI:15378"/>
        <dbReference type="ChEBI" id="CHEBI:30616"/>
        <dbReference type="ChEBI" id="CHEBI:57880"/>
        <dbReference type="ChEBI" id="CHEBI:58178"/>
        <dbReference type="ChEBI" id="CHEBI:456216"/>
        <dbReference type="EC" id="2.7.1.67"/>
    </reaction>
</comment>
<dbReference type="PANTHER" id="PTHR10048:SF15">
    <property type="entry name" value="PHOSPHATIDYLINOSITOL 4-KINASE ALPHA"/>
    <property type="match status" value="1"/>
</dbReference>
<keyword evidence="7" id="KW-0067">ATP-binding</keyword>
<feature type="domain" description="PIK helical" evidence="9">
    <location>
        <begin position="1124"/>
        <end position="1300"/>
    </location>
</feature>
<dbReference type="SMART" id="SM00145">
    <property type="entry name" value="PI3Ka"/>
    <property type="match status" value="1"/>
</dbReference>
<dbReference type="GO" id="GO:0048015">
    <property type="term" value="P:phosphatidylinositol-mediated signaling"/>
    <property type="evidence" value="ECO:0007669"/>
    <property type="project" value="TreeGrafter"/>
</dbReference>
<dbReference type="InterPro" id="IPR036940">
    <property type="entry name" value="PI3/4_kinase_cat_sf"/>
</dbReference>
<dbReference type="CDD" id="cd05167">
    <property type="entry name" value="PI4Kc_III_alpha"/>
    <property type="match status" value="1"/>
</dbReference>
<dbReference type="PANTHER" id="PTHR10048">
    <property type="entry name" value="PHOSPHATIDYLINOSITOL KINASE"/>
    <property type="match status" value="1"/>
</dbReference>
<accession>A0A6A7C812</accession>
<dbReference type="Proteomes" id="UP000799421">
    <property type="component" value="Unassembled WGS sequence"/>
</dbReference>
<sequence>MHALAARDVPRLFTPRERLEVVGTLRARLSVEFGERVDAAVAAVAGEEGREGRGWRRVGRFGVRSTNGPFGSMALEDAFMRFVEESVLLLANADGVEGFYQRLNSVEREAAIVEEFTAVVEEEVEFLEKRLQSRLALAVKAAALRTFLCCVLLREGMAGSELLNALLEATVLDHVQATDENLAATAFECMAILSRTSSTIAANLTRLLPRLIVQGSLTAKTAALAGEYLARVLKFLPQDTIISTLYKLGNVLSATENAERSLTFNRNLLVTNEATHRGSAISLVISNHDDSSAIHGAVAHAVVAIATAYRDEQVTALTIAMLIQKLNRVGPAVDAKILEEMAALGVSGGANELRSLLRLYHRVAREAVVNNDSLMTDAVTEGRLRLARWIGKASPLYEVYLSHLLGLCVGSGDAPGDRVIEKPLAAKLISGLFRPLATLLSFDQTQEPSFNSMEEISNLNRDAWFNIVIHGFTLTSPTARPHMEDLQTIAQKSLPLVSDHRIGQINSGIDLNIVLRRNASPQHTLELKSSLISTLPSCANDIKGLGYQECVFLTATLFVTNLGAQAGNCSAILPYLAGADVSTSAMSNCMFAIAQDNVDIYLQSALSGAKQEFSAAAIAAELAVFFEGCCHRIVKVQHVAYSSAYKIVTSFPSALCHKSSLFALLELLTLMWRSCLDAETNEYDWKSTYASEMAKVTIQVPDDVKFRQDTLAKFYQSCEAWLSRAIAMAPLDVKGLLQAYLEDYEDDGAYGQVALGRSFAVRMGSIIPSSDQRLTSIGRESTIGVNTASDFIAQYTTRQEYRHQNGRHTTGTEAAELTDLANRLKRGDAVAFPVVREVLRNAAAVLGEYPADEGLIIQGLVAVPFTIFSKRSIDLGVSLWLGIVKENPSLETRVLAEVAAGWETSIRLKKGFFKPHVHPDPFNVKEEFAPSKWDVIVKKAQAVHDLLAPHMRLTMYVSSHFYASRLTSPAIERIYIRLMRITMLAMKHAYAQPLAREVHFHMLLLALGVLRHSTCLDYPSMWRLRDAILSAGLKWFSTAPMWSFGSNKLQMKAEIRVMENVVSSLQSLGELGSRYEKHLPSLQSKQELLVHLLQHEIGRMTVWVYPLGTTSGGLSPLAADVSFISLLSTAWNENPAIVVQLATRFATSERLQEEVRRLVLNDTEKVIDEPVALKILLGQGLPPDVKTQLKYLLYWAPVSPITAVTYFLPAYGNHPLILQYAMRALESHAIDVTFFYVPQIVQTLRYDALDYVKRYIIETAHFSQLFAHQIIWNMKANAYKDEDSQVPDPVKPVLDAVMEAMISSWSDSERSFYQREFSFFNKVTSISGTLKPLIKRPKPEKKAKIEEELRKISVDPGVYLPSNPDGIVIGIDRQSGKPLQSHAKAPFMATFRIRKEDPEGLIPYEVWQSAIFKVGDDCRQDVLALQLISTFRGIFNSVGLDVYVFPYRVTATAPGCGVIDVLPNSVSRDMLGREAVNGLYEYFISKYGTEDSLAFQAARSNFTKSMAAYSIISYLLQFKDRHNGNIMLDDHGHILHIDFGFCFDIAPGGVRFERAPFKLTPEMVAVMGGKGSKTFEAFEGLCVKAFLAVRGHVGELVEVVQAMLDSGLPCFKPETIRHFRERFVLEKTEREAGEFVRKLVGWSERSYSTAVYDYFQLLTNGIPY</sequence>
<dbReference type="InterPro" id="IPR042236">
    <property type="entry name" value="PI3K_accessory_sf"/>
</dbReference>
<dbReference type="GO" id="GO:0005737">
    <property type="term" value="C:cytoplasm"/>
    <property type="evidence" value="ECO:0007669"/>
    <property type="project" value="TreeGrafter"/>
</dbReference>
<keyword evidence="4" id="KW-0808">Transferase</keyword>
<dbReference type="GO" id="GO:0005886">
    <property type="term" value="C:plasma membrane"/>
    <property type="evidence" value="ECO:0007669"/>
    <property type="project" value="TreeGrafter"/>
</dbReference>
<dbReference type="InterPro" id="IPR018936">
    <property type="entry name" value="PI3/4_kinase_CS"/>
</dbReference>
<evidence type="ECO:0000313" key="10">
    <source>
        <dbReference type="EMBL" id="KAF2863553.1"/>
    </source>
</evidence>
<dbReference type="GO" id="GO:0004430">
    <property type="term" value="F:1-phosphatidylinositol 4-kinase activity"/>
    <property type="evidence" value="ECO:0007669"/>
    <property type="project" value="UniProtKB-EC"/>
</dbReference>
<dbReference type="FunFam" id="1.10.1070.11:FF:000022">
    <property type="entry name" value="Phosphatidylinositol 4-kinase stt4"/>
    <property type="match status" value="1"/>
</dbReference>
<dbReference type="Gene3D" id="3.30.1010.10">
    <property type="entry name" value="Phosphatidylinositol 3-kinase Catalytic Subunit, Chain A, domain 4"/>
    <property type="match status" value="1"/>
</dbReference>
<dbReference type="GO" id="GO:0005524">
    <property type="term" value="F:ATP binding"/>
    <property type="evidence" value="ECO:0007669"/>
    <property type="project" value="UniProtKB-KW"/>
</dbReference>
<dbReference type="GO" id="GO:0046854">
    <property type="term" value="P:phosphatidylinositol phosphate biosynthetic process"/>
    <property type="evidence" value="ECO:0007669"/>
    <property type="project" value="InterPro"/>
</dbReference>
<keyword evidence="6 10" id="KW-0418">Kinase</keyword>
<dbReference type="InterPro" id="IPR001263">
    <property type="entry name" value="PI3K_accessory_dom"/>
</dbReference>
<dbReference type="SUPFAM" id="SSF56112">
    <property type="entry name" value="Protein kinase-like (PK-like)"/>
    <property type="match status" value="1"/>
</dbReference>
<evidence type="ECO:0000256" key="2">
    <source>
        <dbReference type="ARBA" id="ARBA00006209"/>
    </source>
</evidence>
<keyword evidence="11" id="KW-1185">Reference proteome</keyword>
<evidence type="ECO:0000256" key="3">
    <source>
        <dbReference type="ARBA" id="ARBA00012169"/>
    </source>
</evidence>
<dbReference type="InterPro" id="IPR045495">
    <property type="entry name" value="PI4K_N"/>
</dbReference>
<reference evidence="10" key="1">
    <citation type="journal article" date="2020" name="Stud. Mycol.">
        <title>101 Dothideomycetes genomes: a test case for predicting lifestyles and emergence of pathogens.</title>
        <authorList>
            <person name="Haridas S."/>
            <person name="Albert R."/>
            <person name="Binder M."/>
            <person name="Bloem J."/>
            <person name="Labutti K."/>
            <person name="Salamov A."/>
            <person name="Andreopoulos B."/>
            <person name="Baker S."/>
            <person name="Barry K."/>
            <person name="Bills G."/>
            <person name="Bluhm B."/>
            <person name="Cannon C."/>
            <person name="Castanera R."/>
            <person name="Culley D."/>
            <person name="Daum C."/>
            <person name="Ezra D."/>
            <person name="Gonzalez J."/>
            <person name="Henrissat B."/>
            <person name="Kuo A."/>
            <person name="Liang C."/>
            <person name="Lipzen A."/>
            <person name="Lutzoni F."/>
            <person name="Magnuson J."/>
            <person name="Mondo S."/>
            <person name="Nolan M."/>
            <person name="Ohm R."/>
            <person name="Pangilinan J."/>
            <person name="Park H.-J."/>
            <person name="Ramirez L."/>
            <person name="Alfaro M."/>
            <person name="Sun H."/>
            <person name="Tritt A."/>
            <person name="Yoshinaga Y."/>
            <person name="Zwiers L.-H."/>
            <person name="Turgeon B."/>
            <person name="Goodwin S."/>
            <person name="Spatafora J."/>
            <person name="Crous P."/>
            <person name="Grigoriev I."/>
        </authorList>
    </citation>
    <scope>NUCLEOTIDE SEQUENCE</scope>
    <source>
        <strain evidence="10">CBS 480.64</strain>
    </source>
</reference>
<evidence type="ECO:0000256" key="4">
    <source>
        <dbReference type="ARBA" id="ARBA00022679"/>
    </source>
</evidence>
<evidence type="ECO:0000256" key="1">
    <source>
        <dbReference type="ARBA" id="ARBA00001686"/>
    </source>
</evidence>
<dbReference type="Gene3D" id="1.10.1070.11">
    <property type="entry name" value="Phosphatidylinositol 3-/4-kinase, catalytic domain"/>
    <property type="match status" value="1"/>
</dbReference>
<evidence type="ECO:0000313" key="11">
    <source>
        <dbReference type="Proteomes" id="UP000799421"/>
    </source>
</evidence>
<name>A0A6A7C812_9PEZI</name>
<dbReference type="Pfam" id="PF00613">
    <property type="entry name" value="PI3Ka"/>
    <property type="match status" value="1"/>
</dbReference>
<proteinExistence type="inferred from homology"/>
<dbReference type="FunFam" id="1.25.40.70:FF:000011">
    <property type="entry name" value="Phosphatidylinositol 4-kinase alpha"/>
    <property type="match status" value="1"/>
</dbReference>
<dbReference type="PROSITE" id="PS51545">
    <property type="entry name" value="PIK_HELICAL"/>
    <property type="match status" value="1"/>
</dbReference>
<dbReference type="FunFam" id="3.30.1010.10:FF:000014">
    <property type="entry name" value="Phosphatidylinositol 4-kinase STT4"/>
    <property type="match status" value="1"/>
</dbReference>
<dbReference type="Pfam" id="PF19274">
    <property type="entry name" value="PI4K_N"/>
    <property type="match status" value="1"/>
</dbReference>